<dbReference type="EMBL" id="JAAQRI010000470">
    <property type="protein sequence ID" value="KAF5614100.1"/>
    <property type="molecule type" value="Genomic_DNA"/>
</dbReference>
<gene>
    <name evidence="1" type="ORF">FTJAE_13777</name>
</gene>
<organism evidence="1 2">
    <name type="scientific">Fusarium tjaetaba</name>
    <dbReference type="NCBI Taxonomy" id="1567544"/>
    <lineage>
        <taxon>Eukaryota</taxon>
        <taxon>Fungi</taxon>
        <taxon>Dikarya</taxon>
        <taxon>Ascomycota</taxon>
        <taxon>Pezizomycotina</taxon>
        <taxon>Sordariomycetes</taxon>
        <taxon>Hypocreomycetidae</taxon>
        <taxon>Hypocreales</taxon>
        <taxon>Nectriaceae</taxon>
        <taxon>Fusarium</taxon>
        <taxon>Fusarium fujikuroi species complex</taxon>
    </lineage>
</organism>
<evidence type="ECO:0000313" key="1">
    <source>
        <dbReference type="EMBL" id="KAF5614100.1"/>
    </source>
</evidence>
<dbReference type="Proteomes" id="UP000530670">
    <property type="component" value="Unassembled WGS sequence"/>
</dbReference>
<dbReference type="AlphaFoldDB" id="A0A8H5QF03"/>
<sequence length="211" mass="24185">MGALNNAAGSPINCLSSVTEFWLPQISPAKPEAETWTNTPTRGIERDFECQDDPDKPEDRKGLVFDGLFITHRDKDHDRAVKWYLLQDMMRVSSRNFRTLSRGRYDKDDEPESYFHVPTWKDPTTWNKADEKNCLTSIVGKAKLGEPEDVMFQIKVEADKWHPKAEAFMMRVGTERLSGRDLLAKEDTAVSPNDRYGCESLEKLIEMAKPT</sequence>
<proteinExistence type="predicted"/>
<evidence type="ECO:0000313" key="2">
    <source>
        <dbReference type="Proteomes" id="UP000530670"/>
    </source>
</evidence>
<keyword evidence="2" id="KW-1185">Reference proteome</keyword>
<reference evidence="1 2" key="1">
    <citation type="submission" date="2020-05" db="EMBL/GenBank/DDBJ databases">
        <title>Identification and distribution of gene clusters putatively required for synthesis of sphingolipid metabolism inhibitors in phylogenetically diverse species of the filamentous fungus Fusarium.</title>
        <authorList>
            <person name="Kim H.-S."/>
            <person name="Busman M."/>
            <person name="Brown D.W."/>
            <person name="Divon H."/>
            <person name="Uhlig S."/>
            <person name="Proctor R.H."/>
        </authorList>
    </citation>
    <scope>NUCLEOTIDE SEQUENCE [LARGE SCALE GENOMIC DNA]</scope>
    <source>
        <strain evidence="1 2">NRRL 66243</strain>
    </source>
</reference>
<name>A0A8H5QF03_9HYPO</name>
<dbReference type="OrthoDB" id="10294092at2759"/>
<protein>
    <submittedName>
        <fullName evidence="1">Transcriptional activator srcap</fullName>
    </submittedName>
</protein>
<accession>A0A8H5QF03</accession>
<dbReference type="RefSeq" id="XP_037199204.1">
    <property type="nucleotide sequence ID" value="XM_037346953.1"/>
</dbReference>
<dbReference type="GeneID" id="59299223"/>
<comment type="caution">
    <text evidence="1">The sequence shown here is derived from an EMBL/GenBank/DDBJ whole genome shotgun (WGS) entry which is preliminary data.</text>
</comment>